<evidence type="ECO:0000259" key="2">
    <source>
        <dbReference type="Pfam" id="PF01569"/>
    </source>
</evidence>
<dbReference type="SUPFAM" id="SSF48317">
    <property type="entry name" value="Acid phosphatase/Vanadium-dependent haloperoxidase"/>
    <property type="match status" value="1"/>
</dbReference>
<protein>
    <submittedName>
        <fullName evidence="3">Phosphatase PAP2 family protein</fullName>
    </submittedName>
</protein>
<comment type="caution">
    <text evidence="3">The sequence shown here is derived from an EMBL/GenBank/DDBJ whole genome shotgun (WGS) entry which is preliminary data.</text>
</comment>
<keyword evidence="1" id="KW-0812">Transmembrane</keyword>
<name>A0ABT2FNW4_9GAMM</name>
<organism evidence="3 4">
    <name type="scientific">Shewanella electrica</name>
    <dbReference type="NCBI Taxonomy" id="515560"/>
    <lineage>
        <taxon>Bacteria</taxon>
        <taxon>Pseudomonadati</taxon>
        <taxon>Pseudomonadota</taxon>
        <taxon>Gammaproteobacteria</taxon>
        <taxon>Alteromonadales</taxon>
        <taxon>Shewanellaceae</taxon>
        <taxon>Shewanella</taxon>
    </lineage>
</organism>
<dbReference type="Gene3D" id="1.20.144.10">
    <property type="entry name" value="Phosphatidic acid phosphatase type 2/haloperoxidase"/>
    <property type="match status" value="1"/>
</dbReference>
<sequence>MIQQPFSTARWSAKQLGVPLVMGVLVLSALNRWHIDVLLANWLFHLQGGAPWPLRHQRLFEQVLHNGGKQLVTLMSLLLIVATIASQLRPQWRHYRRSLLMVLLSVASTIVLVRYGKSLTNVSCPWDLAMFGGDKPLVMFPNSLFSQQTLGQCYPGGHSSGAFAWVAMYYFARVNKPAWRKPLLILATALGVTFAVTQELRGAHFLSHDLTSLWLAWLVATCWYGVCYRPWQSAAKTEPLSDVSPSLKLAPAEPQA</sequence>
<keyword evidence="1" id="KW-1133">Transmembrane helix</keyword>
<dbReference type="Pfam" id="PF01569">
    <property type="entry name" value="PAP2"/>
    <property type="match status" value="1"/>
</dbReference>
<keyword evidence="4" id="KW-1185">Reference proteome</keyword>
<gene>
    <name evidence="3" type="ORF">L9G74_16425</name>
</gene>
<dbReference type="EMBL" id="JAKOGG010000015">
    <property type="protein sequence ID" value="MCS4558026.1"/>
    <property type="molecule type" value="Genomic_DNA"/>
</dbReference>
<keyword evidence="1" id="KW-0472">Membrane</keyword>
<feature type="transmembrane region" description="Helical" evidence="1">
    <location>
        <begin position="16"/>
        <end position="35"/>
    </location>
</feature>
<feature type="transmembrane region" description="Helical" evidence="1">
    <location>
        <begin position="183"/>
        <end position="200"/>
    </location>
</feature>
<feature type="transmembrane region" description="Helical" evidence="1">
    <location>
        <begin position="212"/>
        <end position="231"/>
    </location>
</feature>
<dbReference type="CDD" id="cd03396">
    <property type="entry name" value="PAP2_like_6"/>
    <property type="match status" value="1"/>
</dbReference>
<proteinExistence type="predicted"/>
<feature type="domain" description="Phosphatidic acid phosphatase type 2/haloperoxidase" evidence="2">
    <location>
        <begin position="99"/>
        <end position="224"/>
    </location>
</feature>
<evidence type="ECO:0000313" key="3">
    <source>
        <dbReference type="EMBL" id="MCS4558026.1"/>
    </source>
</evidence>
<dbReference type="RefSeq" id="WP_238897562.1">
    <property type="nucleotide sequence ID" value="NZ_JAKOGG010000015.1"/>
</dbReference>
<dbReference type="InterPro" id="IPR036938">
    <property type="entry name" value="PAP2/HPO_sf"/>
</dbReference>
<evidence type="ECO:0000313" key="4">
    <source>
        <dbReference type="Proteomes" id="UP001201549"/>
    </source>
</evidence>
<reference evidence="4" key="1">
    <citation type="submission" date="2023-07" db="EMBL/GenBank/DDBJ databases">
        <title>Shewanella mangrovi sp. nov., an acetaldehyde- degrading bacterium isolated from mangrove sediment.</title>
        <authorList>
            <person name="Liu Y."/>
        </authorList>
    </citation>
    <scope>NUCLEOTIDE SEQUENCE [LARGE SCALE GENOMIC DNA]</scope>
    <source>
        <strain evidence="4">C32</strain>
    </source>
</reference>
<feature type="transmembrane region" description="Helical" evidence="1">
    <location>
        <begin position="68"/>
        <end position="86"/>
    </location>
</feature>
<evidence type="ECO:0000256" key="1">
    <source>
        <dbReference type="SAM" id="Phobius"/>
    </source>
</evidence>
<dbReference type="Proteomes" id="UP001201549">
    <property type="component" value="Unassembled WGS sequence"/>
</dbReference>
<accession>A0ABT2FNW4</accession>
<dbReference type="InterPro" id="IPR000326">
    <property type="entry name" value="PAP2/HPO"/>
</dbReference>